<reference evidence="6 7" key="1">
    <citation type="submission" date="2021-02" db="EMBL/GenBank/DDBJ databases">
        <title>Variation within the Batrachochytrium salamandrivorans European outbreak.</title>
        <authorList>
            <person name="Kelly M."/>
            <person name="Pasmans F."/>
            <person name="Shea T.P."/>
            <person name="Munoz J.F."/>
            <person name="Carranza S."/>
            <person name="Cuomo C.A."/>
            <person name="Martel A."/>
        </authorList>
    </citation>
    <scope>NUCLEOTIDE SEQUENCE [LARGE SCALE GENOMIC DNA]</scope>
    <source>
        <strain evidence="6 7">AMFP18/2</strain>
    </source>
</reference>
<gene>
    <name evidence="6" type="ORF">BASA50_006785</name>
</gene>
<dbReference type="PANTHER" id="PTHR17598">
    <property type="entry name" value="DNA POLYMERASE DELTA SUBUNIT 3"/>
    <property type="match status" value="1"/>
</dbReference>
<evidence type="ECO:0000256" key="5">
    <source>
        <dbReference type="SAM" id="MobiDB-lite"/>
    </source>
</evidence>
<keyword evidence="7" id="KW-1185">Reference proteome</keyword>
<dbReference type="Proteomes" id="UP001648503">
    <property type="component" value="Unassembled WGS sequence"/>
</dbReference>
<dbReference type="Gene3D" id="3.90.1030.20">
    <property type="entry name" value="DNA polymerase delta, p66 (Cdc27) subunit, wHTH domain"/>
    <property type="match status" value="1"/>
</dbReference>
<comment type="subcellular location">
    <subcellularLocation>
        <location evidence="1">Nucleus</location>
    </subcellularLocation>
</comment>
<evidence type="ECO:0000313" key="7">
    <source>
        <dbReference type="Proteomes" id="UP001648503"/>
    </source>
</evidence>
<dbReference type="InterPro" id="IPR019038">
    <property type="entry name" value="POLD3"/>
</dbReference>
<evidence type="ECO:0000313" key="6">
    <source>
        <dbReference type="EMBL" id="KAH6594314.1"/>
    </source>
</evidence>
<comment type="caution">
    <text evidence="6">The sequence shown here is derived from an EMBL/GenBank/DDBJ whole genome shotgun (WGS) entry which is preliminary data.</text>
</comment>
<dbReference type="Pfam" id="PF09507">
    <property type="entry name" value="CDC27"/>
    <property type="match status" value="1"/>
</dbReference>
<keyword evidence="4" id="KW-0539">Nucleus</keyword>
<feature type="compositionally biased region" description="Basic and acidic residues" evidence="5">
    <location>
        <begin position="305"/>
        <end position="315"/>
    </location>
</feature>
<organism evidence="6 7">
    <name type="scientific">Batrachochytrium salamandrivorans</name>
    <dbReference type="NCBI Taxonomy" id="1357716"/>
    <lineage>
        <taxon>Eukaryota</taxon>
        <taxon>Fungi</taxon>
        <taxon>Fungi incertae sedis</taxon>
        <taxon>Chytridiomycota</taxon>
        <taxon>Chytridiomycota incertae sedis</taxon>
        <taxon>Chytridiomycetes</taxon>
        <taxon>Rhizophydiales</taxon>
        <taxon>Rhizophydiales incertae sedis</taxon>
        <taxon>Batrachochytrium</taxon>
    </lineage>
</organism>
<feature type="compositionally biased region" description="Polar residues" evidence="5">
    <location>
        <begin position="151"/>
        <end position="160"/>
    </location>
</feature>
<keyword evidence="3" id="KW-0235">DNA replication</keyword>
<evidence type="ECO:0000256" key="1">
    <source>
        <dbReference type="ARBA" id="ARBA00004123"/>
    </source>
</evidence>
<dbReference type="PANTHER" id="PTHR17598:SF13">
    <property type="entry name" value="DNA POLYMERASE DELTA SUBUNIT 3"/>
    <property type="match status" value="1"/>
</dbReference>
<feature type="compositionally biased region" description="Polar residues" evidence="5">
    <location>
        <begin position="168"/>
        <end position="180"/>
    </location>
</feature>
<dbReference type="InterPro" id="IPR041913">
    <property type="entry name" value="POLD3_sf"/>
</dbReference>
<name>A0ABQ8F937_9FUNG</name>
<feature type="region of interest" description="Disordered" evidence="5">
    <location>
        <begin position="418"/>
        <end position="493"/>
    </location>
</feature>
<sequence length="493" mass="53980">MDHLQILTARVLDDRKTASYKWLSRHLSVNVDTAKRMLYEFVRTKLPGEVNALYYVQGERIDGSIHCTAVSEARLEEIQNTLVHWSTHVLSVQPGKVPDIDALVRVDLLIARQDTIEITRLCGTIQNADIHSITANDSNKKNNRAIGAKVPSTSNFNTKSHSADSALLTPSASSRKPQVALQVSKSAGKIASTPTSFFASRGNSKGSDAPTSNLLNKATLPVKASTVVQPKDSETATSNTTSGTSSDYVASGDVKSGPPSILSHQPKPKLTPLEHAKSKQQSQQISQMFDDDGDSETQLSDNSESLDKKRYKPDDTQDNSQPTTSSPKRIDPPKRKIHTVAILSDSEPLDVSVQKSVDDDKESDSKLTSHLPHMTSEGEMQADSEDVKMDEKRRVRKHRKIRVTKRVMVGKYMKTVDVSEVESHSEDELETAKPSCPKGVQQPKSPRLGKNEHGDDGPDVAPHTLASTKTKGKSKATVNSANQKSLLSYFGKR</sequence>
<evidence type="ECO:0000256" key="4">
    <source>
        <dbReference type="ARBA" id="ARBA00023242"/>
    </source>
</evidence>
<feature type="region of interest" description="Disordered" evidence="5">
    <location>
        <begin position="135"/>
        <end position="180"/>
    </location>
</feature>
<feature type="compositionally biased region" description="Polar residues" evidence="5">
    <location>
        <begin position="318"/>
        <end position="327"/>
    </location>
</feature>
<evidence type="ECO:0000256" key="2">
    <source>
        <dbReference type="ARBA" id="ARBA00017589"/>
    </source>
</evidence>
<feature type="compositionally biased region" description="Low complexity" evidence="5">
    <location>
        <begin position="235"/>
        <end position="246"/>
    </location>
</feature>
<dbReference type="EMBL" id="JAFCIX010000336">
    <property type="protein sequence ID" value="KAH6594314.1"/>
    <property type="molecule type" value="Genomic_DNA"/>
</dbReference>
<protein>
    <recommendedName>
        <fullName evidence="2">DNA polymerase delta subunit 3</fullName>
    </recommendedName>
</protein>
<accession>A0ABQ8F937</accession>
<proteinExistence type="predicted"/>
<feature type="region of interest" description="Disordered" evidence="5">
    <location>
        <begin position="194"/>
        <end position="399"/>
    </location>
</feature>
<evidence type="ECO:0000256" key="3">
    <source>
        <dbReference type="ARBA" id="ARBA00022705"/>
    </source>
</evidence>
<feature type="compositionally biased region" description="Polar residues" evidence="5">
    <location>
        <begin position="194"/>
        <end position="216"/>
    </location>
</feature>